<dbReference type="GO" id="GO:0003677">
    <property type="term" value="F:DNA binding"/>
    <property type="evidence" value="ECO:0007669"/>
    <property type="project" value="InterPro"/>
</dbReference>
<evidence type="ECO:0000256" key="4">
    <source>
        <dbReference type="ARBA" id="ARBA00005865"/>
    </source>
</evidence>
<evidence type="ECO:0000256" key="7">
    <source>
        <dbReference type="ARBA" id="ARBA00022553"/>
    </source>
</evidence>
<dbReference type="GO" id="GO:0070536">
    <property type="term" value="P:protein K63-linked deubiquitination"/>
    <property type="evidence" value="ECO:0007669"/>
    <property type="project" value="TreeGrafter"/>
</dbReference>
<dbReference type="FunFam" id="1.10.8.10:FF:000017">
    <property type="entry name" value="OTU domain-containing protein 7A"/>
    <property type="match status" value="1"/>
</dbReference>
<dbReference type="GO" id="GO:0008270">
    <property type="term" value="F:zinc ion binding"/>
    <property type="evidence" value="ECO:0007669"/>
    <property type="project" value="UniProtKB-KW"/>
</dbReference>
<dbReference type="MEROPS" id="C64.001"/>
<dbReference type="PANTHER" id="PTHR13367:SF8">
    <property type="entry name" value="OTU DOMAIN-CONTAINING PROTEIN 7B"/>
    <property type="match status" value="1"/>
</dbReference>
<dbReference type="InterPro" id="IPR003323">
    <property type="entry name" value="OTU_dom"/>
</dbReference>
<evidence type="ECO:0000256" key="15">
    <source>
        <dbReference type="ARBA" id="ARBA00023242"/>
    </source>
</evidence>
<evidence type="ECO:0000256" key="5">
    <source>
        <dbReference type="ARBA" id="ARBA00012759"/>
    </source>
</evidence>
<comment type="subcellular location">
    <subcellularLocation>
        <location evidence="3">Cytoplasm</location>
    </subcellularLocation>
    <subcellularLocation>
        <location evidence="2">Nucleus</location>
    </subcellularLocation>
</comment>
<dbReference type="PROSITE" id="PS50802">
    <property type="entry name" value="OTU"/>
    <property type="match status" value="1"/>
</dbReference>
<evidence type="ECO:0000256" key="11">
    <source>
        <dbReference type="ARBA" id="ARBA00022786"/>
    </source>
</evidence>
<evidence type="ECO:0000256" key="2">
    <source>
        <dbReference type="ARBA" id="ARBA00004123"/>
    </source>
</evidence>
<feature type="compositionally biased region" description="Polar residues" evidence="16">
    <location>
        <begin position="561"/>
        <end position="571"/>
    </location>
</feature>
<evidence type="ECO:0000256" key="1">
    <source>
        <dbReference type="ARBA" id="ARBA00000707"/>
    </source>
</evidence>
<dbReference type="GO" id="GO:0005737">
    <property type="term" value="C:cytoplasm"/>
    <property type="evidence" value="ECO:0007669"/>
    <property type="project" value="UniProtKB-SubCell"/>
</dbReference>
<dbReference type="GO" id="GO:0070530">
    <property type="term" value="F:K63-linked polyubiquitin modification-dependent protein binding"/>
    <property type="evidence" value="ECO:0007669"/>
    <property type="project" value="TreeGrafter"/>
</dbReference>
<dbReference type="EC" id="3.4.19.12" evidence="5"/>
<feature type="domain" description="A20-type" evidence="18">
    <location>
        <begin position="770"/>
        <end position="805"/>
    </location>
</feature>
<dbReference type="GO" id="GO:0035871">
    <property type="term" value="P:protein K11-linked deubiquitination"/>
    <property type="evidence" value="ECO:0007669"/>
    <property type="project" value="TreeGrafter"/>
</dbReference>
<feature type="compositionally biased region" description="Basic and acidic residues" evidence="16">
    <location>
        <begin position="639"/>
        <end position="651"/>
    </location>
</feature>
<dbReference type="Gene3D" id="1.20.5.4770">
    <property type="match status" value="1"/>
</dbReference>
<keyword evidence="12" id="KW-0378">Hydrolase</keyword>
<dbReference type="CDD" id="cd14347">
    <property type="entry name" value="UBA_Cezanne_like"/>
    <property type="match status" value="1"/>
</dbReference>
<evidence type="ECO:0000313" key="19">
    <source>
        <dbReference type="EMBL" id="CDQ69680.1"/>
    </source>
</evidence>
<reference evidence="19" key="2">
    <citation type="submission" date="2014-03" db="EMBL/GenBank/DDBJ databases">
        <authorList>
            <person name="Genoscope - CEA"/>
        </authorList>
    </citation>
    <scope>NUCLEOTIDE SEQUENCE</scope>
</reference>
<keyword evidence="14" id="KW-0862">Zinc</keyword>
<dbReference type="Pfam" id="PF22566">
    <property type="entry name" value="UBA_8"/>
    <property type="match status" value="1"/>
</dbReference>
<dbReference type="CDD" id="cd22772">
    <property type="entry name" value="OTU_OTUD7B"/>
    <property type="match status" value="1"/>
</dbReference>
<evidence type="ECO:0000259" key="18">
    <source>
        <dbReference type="PROSITE" id="PS51036"/>
    </source>
</evidence>
<dbReference type="STRING" id="8022.A0A060WYL7"/>
<keyword evidence="7" id="KW-0597">Phosphoprotein</keyword>
<accession>A0A060WYL7</accession>
<keyword evidence="11" id="KW-0833">Ubl conjugation pathway</keyword>
<evidence type="ECO:0000256" key="3">
    <source>
        <dbReference type="ARBA" id="ARBA00004496"/>
    </source>
</evidence>
<keyword evidence="10" id="KW-0863">Zinc-finger</keyword>
<dbReference type="EMBL" id="FR904679">
    <property type="protein sequence ID" value="CDQ69680.1"/>
    <property type="molecule type" value="Genomic_DNA"/>
</dbReference>
<dbReference type="GO" id="GO:0071108">
    <property type="term" value="P:protein K48-linked deubiquitination"/>
    <property type="evidence" value="ECO:0007669"/>
    <property type="project" value="TreeGrafter"/>
</dbReference>
<comment type="similarity">
    <text evidence="4">Belongs to the peptidase C64 family.</text>
</comment>
<dbReference type="GO" id="GO:0004843">
    <property type="term" value="F:cysteine-type deubiquitinase activity"/>
    <property type="evidence" value="ECO:0007669"/>
    <property type="project" value="UniProtKB-EC"/>
</dbReference>
<dbReference type="Proteomes" id="UP000193380">
    <property type="component" value="Unassembled WGS sequence"/>
</dbReference>
<keyword evidence="15" id="KW-0539">Nucleus</keyword>
<proteinExistence type="inferred from homology"/>
<feature type="region of interest" description="Disordered" evidence="16">
    <location>
        <begin position="639"/>
        <end position="668"/>
    </location>
</feature>
<feature type="compositionally biased region" description="Low complexity" evidence="16">
    <location>
        <begin position="497"/>
        <end position="515"/>
    </location>
</feature>
<gene>
    <name evidence="19" type="ORF">GSONMT00052937001</name>
</gene>
<dbReference type="SUPFAM" id="SSF57716">
    <property type="entry name" value="Glucocorticoid receptor-like (DNA-binding domain)"/>
    <property type="match status" value="1"/>
</dbReference>
<dbReference type="AlphaFoldDB" id="A0A060WYL7"/>
<sequence length="813" mass="89312">MTLDMDAVLSDFVRSTGAEPGLARDLLEGKNWDLTAALSDFEQLRQVHAGNLSYSFAEERTYPAPEKEMARVGRPLLHRQEEVLQGENGATEKRLSRGISHASSTIVSLARSHVSSTGNCSSEPLLDTPLCTFQLPDLTVYRDDFRGFIERDLIEQSMMVALEHAGRLNWWTRVGPNCQSLLPLATSGDGNCLLHAASLGMWGFHDRDLMLRKSLYALMDHGQERESLRRRWRWQQTMQNKESGLVYTEEEWQKEWNELLKLASSEPRIHYGSNGTESSEEPVYESLEEFHVFVLAHVLRRPIVVVADTMLRDSGGEAFAPIPFGGIYLPLEVPAAKCHRSPLVLAYDQAHFSALVSMEQKGGSKEQVVIPLTDSEHKMLPVHFAVDPGKDWEWGKDDTDNVMLASVTLSLEAKLQLLHSYMTVTWLPLPCEQAPLAQPESPTASAGEDTRTPPDSGESDKDSSSNGNGDAMTTAGAASAGGGKDKDKKRADSVANKLGSFGKSLGSKLKKNVGGLMTGKNAGGGGAKQEGTEKKKNSLRGRKGSKDSSPSAHASEDSGKGSPSSGSERQNGTGGGSRECDPYKYSADVKASLGILRAAMQGERKFIFAGLLTTSNRQPFQEEMIQRYLSDAEERFRVEQEQQRREAERKGSTNGIQQPKKEVTMGTEVGYRTYEPKEEPAESSPPTFNHLKSRGASLQVAPQPRLIPVCLPTPPSPATAPWRRAPLTPNPVGGGYTNGFREVRSVLDVPRSGPLPVRHYSLGSAGGLSSLQSSRCRTPSCNYYGHPETGNYCSCCYREELKRRETEPAIHRF</sequence>
<comment type="catalytic activity">
    <reaction evidence="1">
        <text>Thiol-dependent hydrolysis of ester, thioester, amide, peptide and isopeptide bonds formed by the C-terminal Gly of ubiquitin (a 76-residue protein attached to proteins as an intracellular targeting signal).</text>
        <dbReference type="EC" id="3.4.19.12"/>
    </reaction>
</comment>
<feature type="compositionally biased region" description="Basic and acidic residues" evidence="16">
    <location>
        <begin position="448"/>
        <end position="463"/>
    </location>
</feature>
<organism evidence="19 20">
    <name type="scientific">Oncorhynchus mykiss</name>
    <name type="common">Rainbow trout</name>
    <name type="synonym">Salmo gairdneri</name>
    <dbReference type="NCBI Taxonomy" id="8022"/>
    <lineage>
        <taxon>Eukaryota</taxon>
        <taxon>Metazoa</taxon>
        <taxon>Chordata</taxon>
        <taxon>Craniata</taxon>
        <taxon>Vertebrata</taxon>
        <taxon>Euteleostomi</taxon>
        <taxon>Actinopterygii</taxon>
        <taxon>Neopterygii</taxon>
        <taxon>Teleostei</taxon>
        <taxon>Protacanthopterygii</taxon>
        <taxon>Salmoniformes</taxon>
        <taxon>Salmonidae</taxon>
        <taxon>Salmoninae</taxon>
        <taxon>Oncorhynchus</taxon>
    </lineage>
</organism>
<dbReference type="GO" id="GO:0071947">
    <property type="term" value="P:protein deubiquitination involved in ubiquitin-dependent protein catabolic process"/>
    <property type="evidence" value="ECO:0007669"/>
    <property type="project" value="TreeGrafter"/>
</dbReference>
<dbReference type="PaxDb" id="8022-A0A060WYL7"/>
<evidence type="ECO:0000256" key="16">
    <source>
        <dbReference type="SAM" id="MobiDB-lite"/>
    </source>
</evidence>
<dbReference type="Gene3D" id="1.10.8.10">
    <property type="entry name" value="DNA helicase RuvA subunit, C-terminal domain"/>
    <property type="match status" value="1"/>
</dbReference>
<dbReference type="Pfam" id="PF02338">
    <property type="entry name" value="OTU"/>
    <property type="match status" value="1"/>
</dbReference>
<dbReference type="PROSITE" id="PS51036">
    <property type="entry name" value="ZF_A20"/>
    <property type="match status" value="1"/>
</dbReference>
<reference evidence="19" key="1">
    <citation type="journal article" date="2014" name="Nat. Commun.">
        <title>The rainbow trout genome provides novel insights into evolution after whole-genome duplication in vertebrates.</title>
        <authorList>
            <person name="Berthelot C."/>
            <person name="Brunet F."/>
            <person name="Chalopin D."/>
            <person name="Juanchich A."/>
            <person name="Bernard M."/>
            <person name="Noel B."/>
            <person name="Bento P."/>
            <person name="Da Silva C."/>
            <person name="Labadie K."/>
            <person name="Alberti A."/>
            <person name="Aury J.M."/>
            <person name="Louis A."/>
            <person name="Dehais P."/>
            <person name="Bardou P."/>
            <person name="Montfort J."/>
            <person name="Klopp C."/>
            <person name="Cabau C."/>
            <person name="Gaspin C."/>
            <person name="Thorgaard G.H."/>
            <person name="Boussaha M."/>
            <person name="Quillet E."/>
            <person name="Guyomard R."/>
            <person name="Galiana D."/>
            <person name="Bobe J."/>
            <person name="Volff J.N."/>
            <person name="Genet C."/>
            <person name="Wincker P."/>
            <person name="Jaillon O."/>
            <person name="Roest Crollius H."/>
            <person name="Guiguen Y."/>
        </authorList>
    </citation>
    <scope>NUCLEOTIDE SEQUENCE [LARGE SCALE GENOMIC DNA]</scope>
</reference>
<evidence type="ECO:0000313" key="20">
    <source>
        <dbReference type="Proteomes" id="UP000193380"/>
    </source>
</evidence>
<evidence type="ECO:0000256" key="14">
    <source>
        <dbReference type="ARBA" id="ARBA00022833"/>
    </source>
</evidence>
<evidence type="ECO:0000256" key="8">
    <source>
        <dbReference type="ARBA" id="ARBA00022670"/>
    </source>
</evidence>
<evidence type="ECO:0000256" key="13">
    <source>
        <dbReference type="ARBA" id="ARBA00022807"/>
    </source>
</evidence>
<dbReference type="InterPro" id="IPR002653">
    <property type="entry name" value="Znf_A20"/>
</dbReference>
<feature type="region of interest" description="Disordered" evidence="16">
    <location>
        <begin position="435"/>
        <end position="584"/>
    </location>
</feature>
<keyword evidence="13" id="KW-0788">Thiol protease</keyword>
<keyword evidence="8" id="KW-0645">Protease</keyword>
<evidence type="ECO:0000256" key="6">
    <source>
        <dbReference type="ARBA" id="ARBA00022490"/>
    </source>
</evidence>
<feature type="compositionally biased region" description="Basic and acidic residues" evidence="16">
    <location>
        <begin position="483"/>
        <end position="492"/>
    </location>
</feature>
<evidence type="ECO:0000256" key="12">
    <source>
        <dbReference type="ARBA" id="ARBA00022801"/>
    </source>
</evidence>
<evidence type="ECO:0000259" key="17">
    <source>
        <dbReference type="PROSITE" id="PS50802"/>
    </source>
</evidence>
<dbReference type="GO" id="GO:0005634">
    <property type="term" value="C:nucleus"/>
    <property type="evidence" value="ECO:0007669"/>
    <property type="project" value="UniProtKB-SubCell"/>
</dbReference>
<keyword evidence="6" id="KW-0963">Cytoplasm</keyword>
<name>A0A060WYL7_ONCMY</name>
<evidence type="ECO:0000256" key="10">
    <source>
        <dbReference type="ARBA" id="ARBA00022771"/>
    </source>
</evidence>
<feature type="compositionally biased region" description="Low complexity" evidence="16">
    <location>
        <begin position="464"/>
        <end position="478"/>
    </location>
</feature>
<dbReference type="Pfam" id="PF01754">
    <property type="entry name" value="zf-A20"/>
    <property type="match status" value="1"/>
</dbReference>
<dbReference type="InterPro" id="IPR051346">
    <property type="entry name" value="OTU_Deubiquitinase"/>
</dbReference>
<feature type="domain" description="OTU" evidence="17">
    <location>
        <begin position="181"/>
        <end position="358"/>
    </location>
</feature>
<dbReference type="PANTHER" id="PTHR13367">
    <property type="entry name" value="UBIQUITIN THIOESTERASE"/>
    <property type="match status" value="1"/>
</dbReference>
<keyword evidence="9" id="KW-0479">Metal-binding</keyword>
<protein>
    <recommendedName>
        <fullName evidence="5">ubiquitinyl hydrolase 1</fullName>
        <ecNumber evidence="5">3.4.19.12</ecNumber>
    </recommendedName>
</protein>
<evidence type="ECO:0000256" key="9">
    <source>
        <dbReference type="ARBA" id="ARBA00022723"/>
    </source>
</evidence>
<dbReference type="InterPro" id="IPR054109">
    <property type="entry name" value="UBA_8"/>
</dbReference>